<evidence type="ECO:0000256" key="5">
    <source>
        <dbReference type="ARBA" id="ARBA00022692"/>
    </source>
</evidence>
<dbReference type="InterPro" id="IPR011606">
    <property type="entry name" value="Brnchd-chn_aa_trnsp_permease"/>
</dbReference>
<accession>A0A644TDW9</accession>
<dbReference type="PANTHER" id="PTHR34979:SF1">
    <property type="entry name" value="INNER MEMBRANE PROTEIN YGAZ"/>
    <property type="match status" value="1"/>
</dbReference>
<organism evidence="9">
    <name type="scientific">bioreactor metagenome</name>
    <dbReference type="NCBI Taxonomy" id="1076179"/>
    <lineage>
        <taxon>unclassified sequences</taxon>
        <taxon>metagenomes</taxon>
        <taxon>ecological metagenomes</taxon>
    </lineage>
</organism>
<sequence>MTKSATAPALPKAFKASVPVLLGYLTIGFGFGLLAVNKGYPVWLALFMSIFVFAGAAQYIGISLFAAGASLPEIVLVTLVANIRHAAYGLSLIGSFGAHPRIKPYLIFALTDETYALLSSSKPEERADGGFLLAVSALNQLYWVAGTALGALAGSLIPGRVQGLDFALNALFIVLALEQAMRLKKGLPFVIAGISIFLAYRFMKGSGAIALGLLIATAGLALYDSVRKKRIKGDGNA</sequence>
<keyword evidence="3" id="KW-0813">Transport</keyword>
<feature type="transmembrane region" description="Helical" evidence="8">
    <location>
        <begin position="43"/>
        <end position="68"/>
    </location>
</feature>
<gene>
    <name evidence="9" type="ORF">SDC9_10095</name>
</gene>
<evidence type="ECO:0000256" key="8">
    <source>
        <dbReference type="SAM" id="Phobius"/>
    </source>
</evidence>
<proteinExistence type="inferred from homology"/>
<dbReference type="Pfam" id="PF03591">
    <property type="entry name" value="AzlC"/>
    <property type="match status" value="1"/>
</dbReference>
<dbReference type="GO" id="GO:1903785">
    <property type="term" value="P:L-valine transmembrane transport"/>
    <property type="evidence" value="ECO:0007669"/>
    <property type="project" value="TreeGrafter"/>
</dbReference>
<evidence type="ECO:0000256" key="2">
    <source>
        <dbReference type="ARBA" id="ARBA00010735"/>
    </source>
</evidence>
<dbReference type="EMBL" id="VSSQ01000025">
    <property type="protein sequence ID" value="MPL64442.1"/>
    <property type="molecule type" value="Genomic_DNA"/>
</dbReference>
<evidence type="ECO:0000256" key="3">
    <source>
        <dbReference type="ARBA" id="ARBA00022448"/>
    </source>
</evidence>
<evidence type="ECO:0008006" key="10">
    <source>
        <dbReference type="Google" id="ProtNLM"/>
    </source>
</evidence>
<comment type="similarity">
    <text evidence="2">Belongs to the AzlC family.</text>
</comment>
<reference evidence="9" key="1">
    <citation type="submission" date="2019-08" db="EMBL/GenBank/DDBJ databases">
        <authorList>
            <person name="Kucharzyk K."/>
            <person name="Murdoch R.W."/>
            <person name="Higgins S."/>
            <person name="Loffler F."/>
        </authorList>
    </citation>
    <scope>NUCLEOTIDE SEQUENCE</scope>
</reference>
<evidence type="ECO:0000256" key="7">
    <source>
        <dbReference type="ARBA" id="ARBA00023136"/>
    </source>
</evidence>
<feature type="transmembrane region" description="Helical" evidence="8">
    <location>
        <begin position="186"/>
        <end position="203"/>
    </location>
</feature>
<keyword evidence="7 8" id="KW-0472">Membrane</keyword>
<feature type="transmembrane region" description="Helical" evidence="8">
    <location>
        <begin position="74"/>
        <end position="98"/>
    </location>
</feature>
<evidence type="ECO:0000256" key="1">
    <source>
        <dbReference type="ARBA" id="ARBA00004651"/>
    </source>
</evidence>
<feature type="transmembrane region" description="Helical" evidence="8">
    <location>
        <begin position="16"/>
        <end position="36"/>
    </location>
</feature>
<protein>
    <recommendedName>
        <fullName evidence="10">Inner membrane protein YgaZ</fullName>
    </recommendedName>
</protein>
<dbReference type="GO" id="GO:0005886">
    <property type="term" value="C:plasma membrane"/>
    <property type="evidence" value="ECO:0007669"/>
    <property type="project" value="UniProtKB-SubCell"/>
</dbReference>
<comment type="caution">
    <text evidence="9">The sequence shown here is derived from an EMBL/GenBank/DDBJ whole genome shotgun (WGS) entry which is preliminary data.</text>
</comment>
<comment type="subcellular location">
    <subcellularLocation>
        <location evidence="1">Cell membrane</location>
        <topology evidence="1">Multi-pass membrane protein</topology>
    </subcellularLocation>
</comment>
<keyword evidence="5 8" id="KW-0812">Transmembrane</keyword>
<keyword evidence="6 8" id="KW-1133">Transmembrane helix</keyword>
<evidence type="ECO:0000256" key="6">
    <source>
        <dbReference type="ARBA" id="ARBA00022989"/>
    </source>
</evidence>
<name>A0A644TDW9_9ZZZZ</name>
<feature type="transmembrane region" description="Helical" evidence="8">
    <location>
        <begin position="209"/>
        <end position="226"/>
    </location>
</feature>
<evidence type="ECO:0000256" key="4">
    <source>
        <dbReference type="ARBA" id="ARBA00022475"/>
    </source>
</evidence>
<keyword evidence="4" id="KW-1003">Cell membrane</keyword>
<dbReference type="PANTHER" id="PTHR34979">
    <property type="entry name" value="INNER MEMBRANE PROTEIN YGAZ"/>
    <property type="match status" value="1"/>
</dbReference>
<evidence type="ECO:0000313" key="9">
    <source>
        <dbReference type="EMBL" id="MPL64442.1"/>
    </source>
</evidence>
<dbReference type="AlphaFoldDB" id="A0A644TDW9"/>